<feature type="domain" description="DOMON" evidence="2">
    <location>
        <begin position="75"/>
        <end position="155"/>
    </location>
</feature>
<evidence type="ECO:0000313" key="4">
    <source>
        <dbReference type="Proteomes" id="UP001249851"/>
    </source>
</evidence>
<feature type="region of interest" description="Disordered" evidence="1">
    <location>
        <begin position="14"/>
        <end position="33"/>
    </location>
</feature>
<dbReference type="AlphaFoldDB" id="A0AAD9VF40"/>
<dbReference type="EMBL" id="JARQWQ010000004">
    <property type="protein sequence ID" value="KAK2572268.1"/>
    <property type="molecule type" value="Genomic_DNA"/>
</dbReference>
<dbReference type="InterPro" id="IPR045266">
    <property type="entry name" value="DOH_DOMON"/>
</dbReference>
<dbReference type="CDD" id="cd09631">
    <property type="entry name" value="DOMON_DOH"/>
    <property type="match status" value="1"/>
</dbReference>
<proteinExistence type="predicted"/>
<evidence type="ECO:0000259" key="2">
    <source>
        <dbReference type="PROSITE" id="PS50836"/>
    </source>
</evidence>
<evidence type="ECO:0000313" key="3">
    <source>
        <dbReference type="EMBL" id="KAK2572268.1"/>
    </source>
</evidence>
<dbReference type="Pfam" id="PF03351">
    <property type="entry name" value="DOMON"/>
    <property type="match status" value="1"/>
</dbReference>
<gene>
    <name evidence="3" type="ORF">P5673_002487</name>
</gene>
<sequence length="155" mass="17142">MLLEEILEKENAAKAEIESGDTKKRKAEQDKASADSIRRLAMKRMSQSNTSEALFSFAPREVVPLNYASIASDNGGFKLRWAYNNNRLMFNLTCKTTGWCAVGFTTTADGKRMVNYDIALGGVASNSGYLDVSQLLQSFKSCALGSRTECQFKPF</sequence>
<keyword evidence="4" id="KW-1185">Reference proteome</keyword>
<dbReference type="PROSITE" id="PS50836">
    <property type="entry name" value="DOMON"/>
    <property type="match status" value="1"/>
</dbReference>
<protein>
    <recommendedName>
        <fullName evidence="2">DOMON domain-containing protein</fullName>
    </recommendedName>
</protein>
<comment type="caution">
    <text evidence="3">The sequence shown here is derived from an EMBL/GenBank/DDBJ whole genome shotgun (WGS) entry which is preliminary data.</text>
</comment>
<reference evidence="3" key="2">
    <citation type="journal article" date="2023" name="Science">
        <title>Genomic signatures of disease resistance in endangered staghorn corals.</title>
        <authorList>
            <person name="Vollmer S.V."/>
            <person name="Selwyn J.D."/>
            <person name="Despard B.A."/>
            <person name="Roesel C.L."/>
        </authorList>
    </citation>
    <scope>NUCLEOTIDE SEQUENCE</scope>
    <source>
        <strain evidence="3">K2</strain>
    </source>
</reference>
<dbReference type="InterPro" id="IPR005018">
    <property type="entry name" value="DOMON_domain"/>
</dbReference>
<reference evidence="3" key="1">
    <citation type="journal article" date="2023" name="G3 (Bethesda)">
        <title>Whole genome assembly and annotation of the endangered Caribbean coral Acropora cervicornis.</title>
        <authorList>
            <person name="Selwyn J.D."/>
            <person name="Vollmer S.V."/>
        </authorList>
    </citation>
    <scope>NUCLEOTIDE SEQUENCE</scope>
    <source>
        <strain evidence="3">K2</strain>
    </source>
</reference>
<organism evidence="3 4">
    <name type="scientific">Acropora cervicornis</name>
    <name type="common">Staghorn coral</name>
    <dbReference type="NCBI Taxonomy" id="6130"/>
    <lineage>
        <taxon>Eukaryota</taxon>
        <taxon>Metazoa</taxon>
        <taxon>Cnidaria</taxon>
        <taxon>Anthozoa</taxon>
        <taxon>Hexacorallia</taxon>
        <taxon>Scleractinia</taxon>
        <taxon>Astrocoeniina</taxon>
        <taxon>Acroporidae</taxon>
        <taxon>Acropora</taxon>
    </lineage>
</organism>
<dbReference type="Proteomes" id="UP001249851">
    <property type="component" value="Unassembled WGS sequence"/>
</dbReference>
<accession>A0AAD9VF40</accession>
<name>A0AAD9VF40_ACRCE</name>
<evidence type="ECO:0000256" key="1">
    <source>
        <dbReference type="SAM" id="MobiDB-lite"/>
    </source>
</evidence>